<feature type="region of interest" description="Disordered" evidence="1">
    <location>
        <begin position="159"/>
        <end position="184"/>
    </location>
</feature>
<evidence type="ECO:0000256" key="1">
    <source>
        <dbReference type="SAM" id="MobiDB-lite"/>
    </source>
</evidence>
<dbReference type="PATRIC" id="fig|1608419.3.peg.2050"/>
<dbReference type="Proteomes" id="UP000035037">
    <property type="component" value="Unassembled WGS sequence"/>
</dbReference>
<accession>A0A0G8AX27</accession>
<dbReference type="InterPro" id="IPR009200">
    <property type="entry name" value="DUF1269_membrane"/>
</dbReference>
<organism evidence="2 3">
    <name type="scientific">Candidatus Synechococcus spongiarum 15L</name>
    <dbReference type="NCBI Taxonomy" id="1608419"/>
    <lineage>
        <taxon>Bacteria</taxon>
        <taxon>Bacillati</taxon>
        <taxon>Cyanobacteriota</taxon>
        <taxon>Cyanophyceae</taxon>
        <taxon>Synechococcales</taxon>
        <taxon>Synechococcaceae</taxon>
        <taxon>Synechococcus</taxon>
    </lineage>
</organism>
<reference evidence="2 3" key="2">
    <citation type="submission" date="2015-05" db="EMBL/GenBank/DDBJ databases">
        <title>Lifestyle Evolution in Cyanobacterial Symbionts of Sponges.</title>
        <authorList>
            <person name="Burgsdorf I."/>
            <person name="Slaby B.M."/>
            <person name="Handley K.M."/>
            <person name="Haber M."/>
            <person name="Blom J."/>
            <person name="Marshall C.W."/>
            <person name="Gilbert J.A."/>
            <person name="Hentschel U."/>
            <person name="Steindler L."/>
        </authorList>
    </citation>
    <scope>NUCLEOTIDE SEQUENCE [LARGE SCALE GENOMIC DNA]</scope>
    <source>
        <strain evidence="2">15L</strain>
    </source>
</reference>
<protein>
    <submittedName>
        <fullName evidence="2">Membrane protein</fullName>
    </submittedName>
</protein>
<dbReference type="AlphaFoldDB" id="A0A0G8AX27"/>
<evidence type="ECO:0000313" key="2">
    <source>
        <dbReference type="EMBL" id="KKZ13870.1"/>
    </source>
</evidence>
<sequence length="184" mass="19718">MSHLVVVGFPTVNEAEDVRKELAGLQQQHLISLEDAVVVERDKQGHVHLRQAVNLTTAGAISGGFWGSLVGLIVLNPLLGAAVGAGVGAASGALADMGINDEFMRELGRTLPEDSAALCLLVRTVTVDRVLEKLQSHAPHTRLLHTSLSHVDEQKLRAVLDPSKRPQKTEAEVEDSASNEHHDP</sequence>
<proteinExistence type="predicted"/>
<name>A0A0G8AX27_9SYNE</name>
<gene>
    <name evidence="2" type="ORF">TQ37_03050</name>
</gene>
<dbReference type="Pfam" id="PF06897">
    <property type="entry name" value="DUF1269"/>
    <property type="match status" value="1"/>
</dbReference>
<comment type="caution">
    <text evidence="2">The sequence shown here is derived from an EMBL/GenBank/DDBJ whole genome shotgun (WGS) entry which is preliminary data.</text>
</comment>
<feature type="compositionally biased region" description="Basic and acidic residues" evidence="1">
    <location>
        <begin position="159"/>
        <end position="171"/>
    </location>
</feature>
<evidence type="ECO:0000313" key="3">
    <source>
        <dbReference type="Proteomes" id="UP000035037"/>
    </source>
</evidence>
<reference evidence="2 3" key="1">
    <citation type="submission" date="2015-02" db="EMBL/GenBank/DDBJ databases">
        <authorList>
            <person name="Slaby B."/>
            <person name="Hentschel U."/>
        </authorList>
    </citation>
    <scope>NUCLEOTIDE SEQUENCE [LARGE SCALE GENOMIC DNA]</scope>
    <source>
        <strain evidence="2">15L</strain>
    </source>
</reference>
<dbReference type="EMBL" id="JYFQ01000065">
    <property type="protein sequence ID" value="KKZ13870.1"/>
    <property type="molecule type" value="Genomic_DNA"/>
</dbReference>
<dbReference type="STRING" id="431041.FLM9_53"/>